<feature type="compositionally biased region" description="Pro residues" evidence="2">
    <location>
        <begin position="154"/>
        <end position="166"/>
    </location>
</feature>
<feature type="domain" description="Viral desmoplakin N-terminal" evidence="3">
    <location>
        <begin position="10"/>
        <end position="94"/>
    </location>
</feature>
<feature type="region of interest" description="Disordered" evidence="2">
    <location>
        <begin position="112"/>
        <end position="203"/>
    </location>
</feature>
<protein>
    <submittedName>
        <fullName evidence="5">Desmoplakin</fullName>
    </submittedName>
</protein>
<dbReference type="EMBL" id="MZ394738">
    <property type="protein sequence ID" value="QWV59674.1"/>
    <property type="molecule type" value="Genomic_DNA"/>
</dbReference>
<reference evidence="4" key="1">
    <citation type="submission" date="2013-04" db="EMBL/GenBank/DDBJ databases">
        <authorList>
            <person name="Chen J."/>
            <person name="Hu Y."/>
            <person name="Yin Y."/>
            <person name="Wang B."/>
            <person name="Zhu Y."/>
        </authorList>
    </citation>
    <scope>NUCLEOTIDE SEQUENCE</scope>
    <source>
        <strain evidence="4">Unioasis 1</strain>
    </source>
</reference>
<sequence length="868" mass="99587">MSRNYAQQPKYLGTDVNAKTVKSLLNTINTISQQAKTFSATEDILQRIRIIIYTYRPHLQGRHHLNLTDLLTEALVPNSDRSTTHNYNYKYDYNTNQPPPINSFGMPMSNPFYGNPQQPMPPPHLLNQNYYIHNNGSSGGGESQPPSTFSQQIPRPPPPAPPPPPQQFYNNQNYIPQNYPYPMSSAPQQPHYYPQPQNNNVNKSKFENQQTTYPAFGGIGSNNNTAQNTQMNSDKTNYNPFDTKIQTNIKDEIKKETKTEPKVEVKVESQIVEPKIEPKVEYKKEVKFETKTKFESDNEELGMDTTDLQIESVIQPANVVVNQKFTMTMTDNLAQLLHNLNTHSSLQNYQNFFFAFLKSIEPHVENYLQFDNIVKLTKMKLDSDLNELFSCILQRTNMNFYNDPDTCDIISHIINFYKKMLALMYPNNKYTFLNLKIIVDSTRSFEDGLQKLMEMSEQLKNCQEALQQKQIQVANLQSTIKVQNDIINSTKAAESGRNVPNSNVKQESNQSAVPVLPPQSNNSKLKLNIPKFGEQSGETGDTFFDANEQQQQQSNGGVGIFGRGNATNDNTNIYSATMSQTNDAQNLVNRLVTLYNDNFNTSITDASLFQCIEYIIGQNLQRLDVKPVIVKSENNDDLNNLVTKHNEYNAMLTRKIKRFYPDLVDEYTLEELVNHVMDNISRLQDANNQQTIQIVSLQNTNSTMAKEINNLETSLQSKESKFDVKLKPQNLQDIQQYVEEVKKNLGTIATSIQIDPSCLANLDIKVNENKQESYRQLKIQYDNLQSVTEEMVMSKLNPIFDENRNFKQSYLEITQQLNEIKTNTSKRAVLFENLSRFLAMETQNDCPMLYDKLMRFFSTKQAQQIVID</sequence>
<name>S5U7Y2_9ABAC</name>
<evidence type="ECO:0000313" key="5">
    <source>
        <dbReference type="EMBL" id="QWV59674.1"/>
    </source>
</evidence>
<evidence type="ECO:0000259" key="3">
    <source>
        <dbReference type="Pfam" id="PF06771"/>
    </source>
</evidence>
<dbReference type="Pfam" id="PF06771">
    <property type="entry name" value="Desmo_N"/>
    <property type="match status" value="1"/>
</dbReference>
<evidence type="ECO:0000256" key="1">
    <source>
        <dbReference type="SAM" id="Coils"/>
    </source>
</evidence>
<accession>S5U7Y2</accession>
<feature type="compositionally biased region" description="Polar residues" evidence="2">
    <location>
        <begin position="126"/>
        <end position="135"/>
    </location>
</feature>
<dbReference type="EMBL" id="KC960018">
    <property type="protein sequence ID" value="AGS47912.1"/>
    <property type="molecule type" value="Genomic_DNA"/>
</dbReference>
<feature type="region of interest" description="Disordered" evidence="2">
    <location>
        <begin position="491"/>
        <end position="520"/>
    </location>
</feature>
<feature type="coiled-coil region" evidence="1">
    <location>
        <begin position="680"/>
        <end position="721"/>
    </location>
</feature>
<proteinExistence type="predicted"/>
<feature type="coiled-coil region" evidence="1">
    <location>
        <begin position="449"/>
        <end position="479"/>
    </location>
</feature>
<evidence type="ECO:0000313" key="4">
    <source>
        <dbReference type="EMBL" id="AGS47912.1"/>
    </source>
</evidence>
<reference evidence="5" key="2">
    <citation type="submission" date="2021-06" db="EMBL/GenBank/DDBJ databases">
        <authorList>
            <person name="Xiao Q."/>
            <person name="Zhang X.X."/>
            <person name="Tang M.J."/>
        </authorList>
    </citation>
    <scope>NUCLEOTIDE SEQUENCE</scope>
    <source>
        <strain evidence="5">QF4</strain>
    </source>
</reference>
<dbReference type="InterPro" id="IPR009615">
    <property type="entry name" value="Desmo_N"/>
</dbReference>
<feature type="compositionally biased region" description="Low complexity" evidence="2">
    <location>
        <begin position="143"/>
        <end position="153"/>
    </location>
</feature>
<organism evidence="4">
    <name type="scientific">Ectropis obliqua nucleopolyhedrovirus</name>
    <dbReference type="NCBI Taxonomy" id="59376"/>
    <lineage>
        <taxon>Viruses</taxon>
        <taxon>Viruses incertae sedis</taxon>
        <taxon>Naldaviricetes</taxon>
        <taxon>Lefavirales</taxon>
        <taxon>Baculoviridae</taxon>
        <taxon>Alphabaculovirus</taxon>
        <taxon>Alphabaculovirus ecobliquae</taxon>
    </lineage>
</organism>
<keyword evidence="1" id="KW-0175">Coiled coil</keyword>
<evidence type="ECO:0000256" key="2">
    <source>
        <dbReference type="SAM" id="MobiDB-lite"/>
    </source>
</evidence>
<gene>
    <name evidence="5" type="ORF">QF4000088</name>
    <name evidence="4" type="ORF">wdlz-06GM68</name>
</gene>
<feature type="compositionally biased region" description="Low complexity" evidence="2">
    <location>
        <begin position="167"/>
        <end position="202"/>
    </location>
</feature>